<dbReference type="PROSITE" id="PS50011">
    <property type="entry name" value="PROTEIN_KINASE_DOM"/>
    <property type="match status" value="1"/>
</dbReference>
<comment type="catalytic activity">
    <reaction evidence="13">
        <text>L-seryl-[protein] + ATP = O-phospho-L-seryl-[protein] + ADP + H(+)</text>
        <dbReference type="Rhea" id="RHEA:17989"/>
        <dbReference type="Rhea" id="RHEA-COMP:9863"/>
        <dbReference type="Rhea" id="RHEA-COMP:11604"/>
        <dbReference type="ChEBI" id="CHEBI:15378"/>
        <dbReference type="ChEBI" id="CHEBI:29999"/>
        <dbReference type="ChEBI" id="CHEBI:30616"/>
        <dbReference type="ChEBI" id="CHEBI:83421"/>
        <dbReference type="ChEBI" id="CHEBI:456216"/>
        <dbReference type="EC" id="2.7.11.22"/>
    </reaction>
</comment>
<evidence type="ECO:0000256" key="6">
    <source>
        <dbReference type="ARBA" id="ARBA00022777"/>
    </source>
</evidence>
<dbReference type="GO" id="GO:0005634">
    <property type="term" value="C:nucleus"/>
    <property type="evidence" value="ECO:0007669"/>
    <property type="project" value="TreeGrafter"/>
</dbReference>
<dbReference type="InterPro" id="IPR000719">
    <property type="entry name" value="Prot_kinase_dom"/>
</dbReference>
<dbReference type="GO" id="GO:0004693">
    <property type="term" value="F:cyclin-dependent protein serine/threonine kinase activity"/>
    <property type="evidence" value="ECO:0007669"/>
    <property type="project" value="UniProtKB-EC"/>
</dbReference>
<keyword evidence="20" id="KW-1185">Reference proteome</keyword>
<dbReference type="GO" id="GO:0005524">
    <property type="term" value="F:ATP binding"/>
    <property type="evidence" value="ECO:0007669"/>
    <property type="project" value="UniProtKB-UniRule"/>
</dbReference>
<evidence type="ECO:0000256" key="1">
    <source>
        <dbReference type="ARBA" id="ARBA00006485"/>
    </source>
</evidence>
<name>X6MTP3_RETFI</name>
<dbReference type="GO" id="GO:0007165">
    <property type="term" value="P:signal transduction"/>
    <property type="evidence" value="ECO:0007669"/>
    <property type="project" value="TreeGrafter"/>
</dbReference>
<evidence type="ECO:0000256" key="14">
    <source>
        <dbReference type="PROSITE-ProRule" id="PRU10141"/>
    </source>
</evidence>
<dbReference type="GO" id="GO:0000082">
    <property type="term" value="P:G1/S transition of mitotic cell cycle"/>
    <property type="evidence" value="ECO:0007669"/>
    <property type="project" value="TreeGrafter"/>
</dbReference>
<evidence type="ECO:0000256" key="11">
    <source>
        <dbReference type="ARBA" id="ARBA00042858"/>
    </source>
</evidence>
<dbReference type="PROSITE" id="PS00108">
    <property type="entry name" value="PROTEIN_KINASE_ST"/>
    <property type="match status" value="1"/>
</dbReference>
<dbReference type="Proteomes" id="UP000023152">
    <property type="component" value="Unassembled WGS sequence"/>
</dbReference>
<feature type="transmembrane region" description="Helical" evidence="17">
    <location>
        <begin position="245"/>
        <end position="263"/>
    </location>
</feature>
<dbReference type="GO" id="GO:0005737">
    <property type="term" value="C:cytoplasm"/>
    <property type="evidence" value="ECO:0007669"/>
    <property type="project" value="TreeGrafter"/>
</dbReference>
<dbReference type="SMART" id="SM00220">
    <property type="entry name" value="S_TKc"/>
    <property type="match status" value="1"/>
</dbReference>
<feature type="domain" description="Protein kinase" evidence="18">
    <location>
        <begin position="42"/>
        <end position="364"/>
    </location>
</feature>
<dbReference type="GO" id="GO:0010389">
    <property type="term" value="P:regulation of G2/M transition of mitotic cell cycle"/>
    <property type="evidence" value="ECO:0007669"/>
    <property type="project" value="TreeGrafter"/>
</dbReference>
<evidence type="ECO:0000256" key="9">
    <source>
        <dbReference type="ARBA" id="ARBA00039612"/>
    </source>
</evidence>
<feature type="transmembrane region" description="Helical" evidence="17">
    <location>
        <begin position="201"/>
        <end position="219"/>
    </location>
</feature>
<dbReference type="PANTHER" id="PTHR24056">
    <property type="entry name" value="CELL DIVISION PROTEIN KINASE"/>
    <property type="match status" value="1"/>
</dbReference>
<evidence type="ECO:0000256" key="8">
    <source>
        <dbReference type="ARBA" id="ARBA00038543"/>
    </source>
</evidence>
<evidence type="ECO:0000256" key="7">
    <source>
        <dbReference type="ARBA" id="ARBA00022840"/>
    </source>
</evidence>
<dbReference type="InterPro" id="IPR017441">
    <property type="entry name" value="Protein_kinase_ATP_BS"/>
</dbReference>
<feature type="compositionally biased region" description="Basic and acidic residues" evidence="16">
    <location>
        <begin position="377"/>
        <end position="390"/>
    </location>
</feature>
<gene>
    <name evidence="19" type="ORF">RFI_20862</name>
</gene>
<evidence type="ECO:0000256" key="10">
    <source>
        <dbReference type="ARBA" id="ARBA00041902"/>
    </source>
</evidence>
<dbReference type="InterPro" id="IPR008271">
    <property type="entry name" value="Ser/Thr_kinase_AS"/>
</dbReference>
<reference evidence="19 20" key="1">
    <citation type="journal article" date="2013" name="Curr. Biol.">
        <title>The Genome of the Foraminiferan Reticulomyxa filosa.</title>
        <authorList>
            <person name="Glockner G."/>
            <person name="Hulsmann N."/>
            <person name="Schleicher M."/>
            <person name="Noegel A.A."/>
            <person name="Eichinger L."/>
            <person name="Gallinger C."/>
            <person name="Pawlowski J."/>
            <person name="Sierra R."/>
            <person name="Euteneuer U."/>
            <person name="Pillet L."/>
            <person name="Moustafa A."/>
            <person name="Platzer M."/>
            <person name="Groth M."/>
            <person name="Szafranski K."/>
            <person name="Schliwa M."/>
        </authorList>
    </citation>
    <scope>NUCLEOTIDE SEQUENCE [LARGE SCALE GENOMIC DNA]</scope>
</reference>
<comment type="similarity">
    <text evidence="1">Belongs to the protein kinase superfamily. CMGC Ser/Thr protein kinase family. CDC2/CDKX subfamily.</text>
</comment>
<keyword evidence="7 14" id="KW-0067">ATP-binding</keyword>
<organism evidence="19 20">
    <name type="scientific">Reticulomyxa filosa</name>
    <dbReference type="NCBI Taxonomy" id="46433"/>
    <lineage>
        <taxon>Eukaryota</taxon>
        <taxon>Sar</taxon>
        <taxon>Rhizaria</taxon>
        <taxon>Retaria</taxon>
        <taxon>Foraminifera</taxon>
        <taxon>Monothalamids</taxon>
        <taxon>Reticulomyxidae</taxon>
        <taxon>Reticulomyxa</taxon>
    </lineage>
</organism>
<evidence type="ECO:0000256" key="3">
    <source>
        <dbReference type="ARBA" id="ARBA00022527"/>
    </source>
</evidence>
<keyword evidence="17" id="KW-0812">Transmembrane</keyword>
<protein>
    <recommendedName>
        <fullName evidence="9">Cyclin-dependent kinase 2 homolog</fullName>
        <ecNumber evidence="2">2.7.11.22</ecNumber>
    </recommendedName>
    <alternativeName>
        <fullName evidence="10">Cell division control protein 2 homolog</fullName>
    </alternativeName>
    <alternativeName>
        <fullName evidence="11">cdc2-related kinase 2</fullName>
    </alternativeName>
</protein>
<evidence type="ECO:0000256" key="17">
    <source>
        <dbReference type="SAM" id="Phobius"/>
    </source>
</evidence>
<dbReference type="Gene3D" id="3.30.200.20">
    <property type="entry name" value="Phosphorylase Kinase, domain 1"/>
    <property type="match status" value="1"/>
</dbReference>
<evidence type="ECO:0000256" key="13">
    <source>
        <dbReference type="ARBA" id="ARBA00048367"/>
    </source>
</evidence>
<dbReference type="EC" id="2.7.11.22" evidence="2"/>
<evidence type="ECO:0000256" key="15">
    <source>
        <dbReference type="RuleBase" id="RU000304"/>
    </source>
</evidence>
<evidence type="ECO:0000259" key="18">
    <source>
        <dbReference type="PROSITE" id="PS50011"/>
    </source>
</evidence>
<comment type="catalytic activity">
    <reaction evidence="12">
        <text>L-threonyl-[protein] + ATP = O-phospho-L-threonyl-[protein] + ADP + H(+)</text>
        <dbReference type="Rhea" id="RHEA:46608"/>
        <dbReference type="Rhea" id="RHEA-COMP:11060"/>
        <dbReference type="Rhea" id="RHEA-COMP:11605"/>
        <dbReference type="ChEBI" id="CHEBI:15378"/>
        <dbReference type="ChEBI" id="CHEBI:30013"/>
        <dbReference type="ChEBI" id="CHEBI:30616"/>
        <dbReference type="ChEBI" id="CHEBI:61977"/>
        <dbReference type="ChEBI" id="CHEBI:456216"/>
        <dbReference type="EC" id="2.7.11.22"/>
    </reaction>
</comment>
<dbReference type="InterPro" id="IPR011009">
    <property type="entry name" value="Kinase-like_dom_sf"/>
</dbReference>
<feature type="binding site" evidence="14">
    <location>
        <position position="71"/>
    </location>
    <ligand>
        <name>ATP</name>
        <dbReference type="ChEBI" id="CHEBI:30616"/>
    </ligand>
</feature>
<keyword evidence="5 14" id="KW-0547">Nucleotide-binding</keyword>
<keyword evidence="4" id="KW-0808">Transferase</keyword>
<keyword evidence="6" id="KW-0418">Kinase</keyword>
<dbReference type="EMBL" id="ASPP01018215">
    <property type="protein sequence ID" value="ETO16475.1"/>
    <property type="molecule type" value="Genomic_DNA"/>
</dbReference>
<evidence type="ECO:0000313" key="19">
    <source>
        <dbReference type="EMBL" id="ETO16475.1"/>
    </source>
</evidence>
<evidence type="ECO:0000313" key="20">
    <source>
        <dbReference type="Proteomes" id="UP000023152"/>
    </source>
</evidence>
<evidence type="ECO:0000256" key="16">
    <source>
        <dbReference type="SAM" id="MobiDB-lite"/>
    </source>
</evidence>
<dbReference type="GO" id="GO:0010468">
    <property type="term" value="P:regulation of gene expression"/>
    <property type="evidence" value="ECO:0007669"/>
    <property type="project" value="TreeGrafter"/>
</dbReference>
<feature type="region of interest" description="Disordered" evidence="16">
    <location>
        <begin position="369"/>
        <end position="390"/>
    </location>
</feature>
<dbReference type="Gene3D" id="1.10.510.10">
    <property type="entry name" value="Transferase(Phosphotransferase) domain 1"/>
    <property type="match status" value="1"/>
</dbReference>
<dbReference type="InterPro" id="IPR050108">
    <property type="entry name" value="CDK"/>
</dbReference>
<keyword evidence="3 15" id="KW-0723">Serine/threonine-protein kinase</keyword>
<dbReference type="GO" id="GO:0030332">
    <property type="term" value="F:cyclin binding"/>
    <property type="evidence" value="ECO:0007669"/>
    <property type="project" value="TreeGrafter"/>
</dbReference>
<keyword evidence="17" id="KW-0472">Membrane</keyword>
<dbReference type="GO" id="GO:0000307">
    <property type="term" value="C:cyclin-dependent protein kinase holoenzyme complex"/>
    <property type="evidence" value="ECO:0007669"/>
    <property type="project" value="TreeGrafter"/>
</dbReference>
<dbReference type="SUPFAM" id="SSF56112">
    <property type="entry name" value="Protein kinase-like (PK-like)"/>
    <property type="match status" value="1"/>
</dbReference>
<dbReference type="AlphaFoldDB" id="X6MTP3"/>
<comment type="caution">
    <text evidence="19">The sequence shown here is derived from an EMBL/GenBank/DDBJ whole genome shotgun (WGS) entry which is preliminary data.</text>
</comment>
<evidence type="ECO:0000256" key="12">
    <source>
        <dbReference type="ARBA" id="ARBA00047811"/>
    </source>
</evidence>
<keyword evidence="17" id="KW-1133">Transmembrane helix</keyword>
<sequence>MKSRQPLKTLDKNARPPAVSTNVCTLGDIDNFSSQDATKKQYKEIKSLGKGAYGRVSLSYDQINCQMVAIKMFTINQQRCGLDPTSIREIAFNKDEGKKYELERSLLLLRVYCDKQERNQIKLVFEHLHADLGFLLRWKKQEEQELPDATVQVNVKNIDREKNQSYTKQILEGVKYLHNRRVIHRDLKPQNILISADEKKLICISLFFGSIFFLFFINYTKVVTLWYRAPEILLGCTKYNEKVDLWSIAFLSFEILGLVILIYHYKKKNSIVDYCTTQICLFKKYYIIARFTGTPTEDTWPGVSKLPHWKNEFPKWNSKEIFSHEIFAQKKSINLQGLHLLQSLLQVAPFKRPSATQALAHAFFSPGTDTKTLSKQSDPDIESKIKKNEM</sequence>
<proteinExistence type="inferred from homology"/>
<comment type="subunit">
    <text evidence="8">May form a complex composed of at least the catalytic subunit CRK2 and a cyclin.</text>
</comment>
<accession>X6MTP3</accession>
<evidence type="ECO:0000256" key="2">
    <source>
        <dbReference type="ARBA" id="ARBA00012425"/>
    </source>
</evidence>
<dbReference type="Pfam" id="PF00069">
    <property type="entry name" value="Pkinase"/>
    <property type="match status" value="1"/>
</dbReference>
<dbReference type="PANTHER" id="PTHR24056:SF254">
    <property type="entry name" value="CYCLIN-DEPENDENT KINASE 2"/>
    <property type="match status" value="1"/>
</dbReference>
<evidence type="ECO:0000256" key="5">
    <source>
        <dbReference type="ARBA" id="ARBA00022741"/>
    </source>
</evidence>
<dbReference type="PROSITE" id="PS00107">
    <property type="entry name" value="PROTEIN_KINASE_ATP"/>
    <property type="match status" value="1"/>
</dbReference>
<evidence type="ECO:0000256" key="4">
    <source>
        <dbReference type="ARBA" id="ARBA00022679"/>
    </source>
</evidence>